<dbReference type="PANTHER" id="PTHR28108:SF1">
    <property type="entry name" value="SWR1-COMPLEX PROTEIN 3"/>
    <property type="match status" value="1"/>
</dbReference>
<evidence type="ECO:0000259" key="2">
    <source>
        <dbReference type="Pfam" id="PF24707"/>
    </source>
</evidence>
<organism evidence="3 4">
    <name type="scientific">Septoria linicola</name>
    <dbReference type="NCBI Taxonomy" id="215465"/>
    <lineage>
        <taxon>Eukaryota</taxon>
        <taxon>Fungi</taxon>
        <taxon>Dikarya</taxon>
        <taxon>Ascomycota</taxon>
        <taxon>Pezizomycotina</taxon>
        <taxon>Dothideomycetes</taxon>
        <taxon>Dothideomycetidae</taxon>
        <taxon>Mycosphaerellales</taxon>
        <taxon>Mycosphaerellaceae</taxon>
        <taxon>Septoria</taxon>
    </lineage>
</organism>
<dbReference type="Proteomes" id="UP001056384">
    <property type="component" value="Chromosome 1"/>
</dbReference>
<feature type="region of interest" description="Disordered" evidence="1">
    <location>
        <begin position="1"/>
        <end position="83"/>
    </location>
</feature>
<dbReference type="GO" id="GO:0000812">
    <property type="term" value="C:Swr1 complex"/>
    <property type="evidence" value="ECO:0007669"/>
    <property type="project" value="InterPro"/>
</dbReference>
<feature type="compositionally biased region" description="Low complexity" evidence="1">
    <location>
        <begin position="174"/>
        <end position="197"/>
    </location>
</feature>
<name>A0A9Q9AHH7_9PEZI</name>
<dbReference type="InterPro" id="IPR037651">
    <property type="entry name" value="Swc3"/>
</dbReference>
<reference evidence="3" key="1">
    <citation type="submission" date="2022-06" db="EMBL/GenBank/DDBJ databases">
        <title>Complete genome sequences of two strains of the flax pathogen Septoria linicola.</title>
        <authorList>
            <person name="Lapalu N."/>
            <person name="Simon A."/>
            <person name="Demenou B."/>
            <person name="Paumier D."/>
            <person name="Guillot M.-P."/>
            <person name="Gout L."/>
            <person name="Valade R."/>
        </authorList>
    </citation>
    <scope>NUCLEOTIDE SEQUENCE</scope>
    <source>
        <strain evidence="3">SE15195</strain>
    </source>
</reference>
<gene>
    <name evidence="3" type="ORF">Slin15195_G011030</name>
</gene>
<feature type="compositionally biased region" description="Low complexity" evidence="1">
    <location>
        <begin position="336"/>
        <end position="350"/>
    </location>
</feature>
<evidence type="ECO:0000256" key="1">
    <source>
        <dbReference type="SAM" id="MobiDB-lite"/>
    </source>
</evidence>
<feature type="compositionally biased region" description="Polar residues" evidence="1">
    <location>
        <begin position="529"/>
        <end position="553"/>
    </location>
</feature>
<dbReference type="AlphaFoldDB" id="A0A9Q9AHH7"/>
<keyword evidence="4" id="KW-1185">Reference proteome</keyword>
<feature type="compositionally biased region" description="Low complexity" evidence="1">
    <location>
        <begin position="32"/>
        <end position="55"/>
    </location>
</feature>
<sequence length="583" mass="63499">MATVDEPGTVPRKKGPGRPRKESLPAAKKQKTTVAATPTHGGSAAQSPAANSPAPERQMSRLVSKVVESKPLPSLPEPQPLRLSDDEYQSIAASAVLATSLEQSRLRWISDGIFERYWVKPETGKNAKPPPPKNPDAKWMKSRGECRMRIEPHLFVADMYVEERTKPPPAVPKQQPNQQYRLPQQYGQQQSQQYQGRPLPPVLPPATGHAGSGPLPKPPAPQRPQPPGPRMLPTGSAASSTPPNAQKPDPVISMLATRASSNPELKALMKEVATGNATQDQLKVFQKHIDELTTIITKQKQDEEDTATKAHQQANAIQYDAAAPAKSASMSEAALQQAPRSSPYPAAPQAALQYGQQSSWTASPPPSTNLPVILAFKDTGATEDRFLFPQNSILEALSPQHLLASFIVTRKGGQAVDVTGLDPSAQYWQPVTIMIEVAYGREELLNCIRRWVKPADEVRKHMEEVMQHSTRVPEQYLAMRLPFKSTATTDDDLSKEATPLVEDRGKPRPKAVKKATSISKLNADIAKRQSGTVSTPENASTPDVAGQSTTVSAKTPHASTEHAVEPDDRPRRATRKSVRISEA</sequence>
<feature type="region of interest" description="Disordered" evidence="1">
    <location>
        <begin position="162"/>
        <end position="253"/>
    </location>
</feature>
<evidence type="ECO:0000313" key="4">
    <source>
        <dbReference type="Proteomes" id="UP001056384"/>
    </source>
</evidence>
<feature type="compositionally biased region" description="Basic and acidic residues" evidence="1">
    <location>
        <begin position="559"/>
        <end position="571"/>
    </location>
</feature>
<evidence type="ECO:0000313" key="3">
    <source>
        <dbReference type="EMBL" id="USW47784.1"/>
    </source>
</evidence>
<dbReference type="InterPro" id="IPR057558">
    <property type="entry name" value="Swc3_dom"/>
</dbReference>
<dbReference type="OrthoDB" id="5338195at2759"/>
<feature type="region of interest" description="Disordered" evidence="1">
    <location>
        <begin position="488"/>
        <end position="583"/>
    </location>
</feature>
<proteinExistence type="predicted"/>
<feature type="region of interest" description="Disordered" evidence="1">
    <location>
        <begin position="330"/>
        <end position="350"/>
    </location>
</feature>
<protein>
    <submittedName>
        <fullName evidence="3">SWR1-complex protein</fullName>
    </submittedName>
</protein>
<feature type="domain" description="SWR1-complex protein 3" evidence="2">
    <location>
        <begin position="65"/>
        <end position="161"/>
    </location>
</feature>
<accession>A0A9Q9AHH7</accession>
<dbReference type="GO" id="GO:0140849">
    <property type="term" value="F:ATP-dependent H2AZ histone chaperone activity"/>
    <property type="evidence" value="ECO:0007669"/>
    <property type="project" value="InterPro"/>
</dbReference>
<dbReference type="PANTHER" id="PTHR28108">
    <property type="entry name" value="SWR1-COMPLEX PROTEIN 3"/>
    <property type="match status" value="1"/>
</dbReference>
<dbReference type="EMBL" id="CP099418">
    <property type="protein sequence ID" value="USW47784.1"/>
    <property type="molecule type" value="Genomic_DNA"/>
</dbReference>
<feature type="compositionally biased region" description="Basic residues" evidence="1">
    <location>
        <begin position="572"/>
        <end position="583"/>
    </location>
</feature>
<feature type="compositionally biased region" description="Pro residues" evidence="1">
    <location>
        <begin position="215"/>
        <end position="230"/>
    </location>
</feature>
<dbReference type="Pfam" id="PF24707">
    <property type="entry name" value="Swc3"/>
    <property type="match status" value="1"/>
</dbReference>